<evidence type="ECO:0000313" key="2">
    <source>
        <dbReference type="EMBL" id="MCL1123562.1"/>
    </source>
</evidence>
<dbReference type="EMBL" id="JAKIKS010000008">
    <property type="protein sequence ID" value="MCL1123562.1"/>
    <property type="molecule type" value="Genomic_DNA"/>
</dbReference>
<protein>
    <submittedName>
        <fullName evidence="2">Phospholipase D family protein</fullName>
    </submittedName>
</protein>
<dbReference type="SUPFAM" id="SSF56024">
    <property type="entry name" value="Phospholipase D/nuclease"/>
    <property type="match status" value="1"/>
</dbReference>
<organism evidence="2 3">
    <name type="scientific">Shewanella surugensis</name>
    <dbReference type="NCBI Taxonomy" id="212020"/>
    <lineage>
        <taxon>Bacteria</taxon>
        <taxon>Pseudomonadati</taxon>
        <taxon>Pseudomonadota</taxon>
        <taxon>Gammaproteobacteria</taxon>
        <taxon>Alteromonadales</taxon>
        <taxon>Shewanellaceae</taxon>
        <taxon>Shewanella</taxon>
    </lineage>
</organism>
<accession>A0ABT0L795</accession>
<evidence type="ECO:0000313" key="3">
    <source>
        <dbReference type="Proteomes" id="UP001203423"/>
    </source>
</evidence>
<gene>
    <name evidence="2" type="ORF">L2764_03460</name>
</gene>
<dbReference type="Gene3D" id="3.30.870.10">
    <property type="entry name" value="Endonuclease Chain A"/>
    <property type="match status" value="1"/>
</dbReference>
<dbReference type="RefSeq" id="WP_248938849.1">
    <property type="nucleotide sequence ID" value="NZ_JAKIKS010000008.1"/>
</dbReference>
<evidence type="ECO:0000259" key="1">
    <source>
        <dbReference type="Pfam" id="PF13091"/>
    </source>
</evidence>
<dbReference type="InterPro" id="IPR025202">
    <property type="entry name" value="PLD-like_dom"/>
</dbReference>
<name>A0ABT0L795_9GAMM</name>
<sequence length="483" mass="55170">MIGVDEFASRNVLFQYDDPIGYIEKLFNKVLIKVQLIANGLNKQFLSSCLPPKGTEVDGVLAAIAYGSDQGHTPLLISNCFENKYRLDIWMRYDQTVPVTPSLLKTLLRHERDNLFCKLIPDMLHAKVIWWQGWGAYIGSANLTNRAWYSNIEAGVFLTDVEIQENGFEQQLEAFFTGLEGLDVAMPLSKKIIDEQVELAKLKAKHQAELDGKPRLIPEWQGISFKDDAKAVDKHKQRFSQEWHSTLTYIHGISEVIDDYRPNWVSEDIPPLWQVDQFLHAYYYNQVRQPDGTHPFDDFNKRNSTNPSAALKAQLVWWKNQKTPPSNEDFTFDESAPTIRHLMSKENISQLSVNDFSSVCSATHATRDHVIKIPTSTLGRADVTTLTREERIPLYAKLMFSLRNVRGQSIAELLEFVLYGGKPEAVWERIYMAGKLPEYKIPHYGINSIAEVAGWAMPEHTPPRNGRTNKALRALGYPVKVYI</sequence>
<comment type="caution">
    <text evidence="2">The sequence shown here is derived from an EMBL/GenBank/DDBJ whole genome shotgun (WGS) entry which is preliminary data.</text>
</comment>
<keyword evidence="3" id="KW-1185">Reference proteome</keyword>
<proteinExistence type="predicted"/>
<reference evidence="2 3" key="1">
    <citation type="submission" date="2022-01" db="EMBL/GenBank/DDBJ databases">
        <title>Whole genome-based taxonomy of the Shewanellaceae.</title>
        <authorList>
            <person name="Martin-Rodriguez A.J."/>
        </authorList>
    </citation>
    <scope>NUCLEOTIDE SEQUENCE [LARGE SCALE GENOMIC DNA]</scope>
    <source>
        <strain evidence="2 3">DSM 17177</strain>
    </source>
</reference>
<feature type="domain" description="Phospholipase D-like" evidence="1">
    <location>
        <begin position="105"/>
        <end position="165"/>
    </location>
</feature>
<dbReference type="Pfam" id="PF13091">
    <property type="entry name" value="PLDc_2"/>
    <property type="match status" value="1"/>
</dbReference>
<dbReference type="Proteomes" id="UP001203423">
    <property type="component" value="Unassembled WGS sequence"/>
</dbReference>
<dbReference type="CDD" id="cd09117">
    <property type="entry name" value="PLDc_Bfil_DEXD_like"/>
    <property type="match status" value="1"/>
</dbReference>